<proteinExistence type="predicted"/>
<dbReference type="SUPFAM" id="SSF52821">
    <property type="entry name" value="Rhodanese/Cell cycle control phosphatase"/>
    <property type="match status" value="1"/>
</dbReference>
<dbReference type="InterPro" id="IPR001763">
    <property type="entry name" value="Rhodanese-like_dom"/>
</dbReference>
<dbReference type="AlphaFoldDB" id="A0A438MY20"/>
<dbReference type="GO" id="GO:0005737">
    <property type="term" value="C:cytoplasm"/>
    <property type="evidence" value="ECO:0007669"/>
    <property type="project" value="TreeGrafter"/>
</dbReference>
<gene>
    <name evidence="3" type="ORF">B0A52_07067</name>
</gene>
<evidence type="ECO:0000313" key="4">
    <source>
        <dbReference type="Proteomes" id="UP000288859"/>
    </source>
</evidence>
<dbReference type="GO" id="GO:0004725">
    <property type="term" value="F:protein tyrosine phosphatase activity"/>
    <property type="evidence" value="ECO:0007669"/>
    <property type="project" value="TreeGrafter"/>
</dbReference>
<dbReference type="Gene3D" id="3.40.250.10">
    <property type="entry name" value="Rhodanese-like domain"/>
    <property type="match status" value="1"/>
</dbReference>
<accession>A0A438MY20</accession>
<dbReference type="PANTHER" id="PTHR10828:SF38">
    <property type="entry name" value="ARSENICAL-RESISTANCE PROTEIN 2-RELATED"/>
    <property type="match status" value="1"/>
</dbReference>
<reference evidence="3 4" key="1">
    <citation type="submission" date="2017-03" db="EMBL/GenBank/DDBJ databases">
        <title>Genomes of endolithic fungi from Antarctica.</title>
        <authorList>
            <person name="Coleine C."/>
            <person name="Masonjones S."/>
            <person name="Stajich J.E."/>
        </authorList>
    </citation>
    <scope>NUCLEOTIDE SEQUENCE [LARGE SCALE GENOMIC DNA]</scope>
    <source>
        <strain evidence="3 4">CCFEE 6314</strain>
    </source>
</reference>
<evidence type="ECO:0000313" key="3">
    <source>
        <dbReference type="EMBL" id="RVX68640.1"/>
    </source>
</evidence>
<dbReference type="Proteomes" id="UP000288859">
    <property type="component" value="Unassembled WGS sequence"/>
</dbReference>
<protein>
    <recommendedName>
        <fullName evidence="2">Rhodanese domain-containing protein</fullName>
    </recommendedName>
</protein>
<sequence>MSSSSSFMPITISSLTYLHPTSLAKVLLEPSEREKVAIIDVRDSDHVGGNINGSTWVPLNQLDARIPELVRTLKDKEKVVFHCMLSQQRGPTAALRYARAKQRADDKDTRSTQTSSQGAAQTPEEGESNKSHVQKIYGIEEENLKIGLQVQSPLFILTYSPAVIIKVMLQMQETACKGPTHQLTSPNHGVEAQYAITYAELDPRLVGSLPRLVFTDLARDPVTNSGPLFFSSSLQALQRALAHWSKHKAFCHLAQGKGSKSAYLTSYERDEVSRILIDCYRLRVETDHSSREEDHGIYYPGKSIDGLVWAKGDVVADFQRFLDFVETAGILPKWWTFEDRMNTLAWAINKEDPECVYKAIDQTEIITRYGGDIAIRHALIILAELCVGYDGKGPAKDDTWYQEFQEFLDLHPEERARLIGGSIAAVEAALDGSGGDASELMKQIMEAKTDA</sequence>
<comment type="caution">
    <text evidence="3">The sequence shown here is derived from an EMBL/GenBank/DDBJ whole genome shotgun (WGS) entry which is preliminary data.</text>
</comment>
<feature type="region of interest" description="Disordered" evidence="1">
    <location>
        <begin position="94"/>
        <end position="132"/>
    </location>
</feature>
<dbReference type="PROSITE" id="PS50206">
    <property type="entry name" value="RHODANESE_3"/>
    <property type="match status" value="1"/>
</dbReference>
<dbReference type="VEuPathDB" id="FungiDB:PV10_07031"/>
<dbReference type="InterPro" id="IPR036873">
    <property type="entry name" value="Rhodanese-like_dom_sf"/>
</dbReference>
<feature type="compositionally biased region" description="Polar residues" evidence="1">
    <location>
        <begin position="111"/>
        <end position="120"/>
    </location>
</feature>
<dbReference type="VEuPathDB" id="FungiDB:PV10_07029"/>
<organism evidence="3 4">
    <name type="scientific">Exophiala mesophila</name>
    <name type="common">Black yeast-like fungus</name>
    <dbReference type="NCBI Taxonomy" id="212818"/>
    <lineage>
        <taxon>Eukaryota</taxon>
        <taxon>Fungi</taxon>
        <taxon>Dikarya</taxon>
        <taxon>Ascomycota</taxon>
        <taxon>Pezizomycotina</taxon>
        <taxon>Eurotiomycetes</taxon>
        <taxon>Chaetothyriomycetidae</taxon>
        <taxon>Chaetothyriales</taxon>
        <taxon>Herpotrichiellaceae</taxon>
        <taxon>Exophiala</taxon>
    </lineage>
</organism>
<evidence type="ECO:0000256" key="1">
    <source>
        <dbReference type="SAM" id="MobiDB-lite"/>
    </source>
</evidence>
<name>A0A438MY20_EXOME</name>
<evidence type="ECO:0000259" key="2">
    <source>
        <dbReference type="PROSITE" id="PS50206"/>
    </source>
</evidence>
<feature type="domain" description="Rhodanese" evidence="2">
    <location>
        <begin position="32"/>
        <end position="95"/>
    </location>
</feature>
<dbReference type="EMBL" id="NAJM01000036">
    <property type="protein sequence ID" value="RVX68640.1"/>
    <property type="molecule type" value="Genomic_DNA"/>
</dbReference>
<dbReference type="Pfam" id="PF00581">
    <property type="entry name" value="Rhodanese"/>
    <property type="match status" value="1"/>
</dbReference>
<dbReference type="GO" id="GO:0005634">
    <property type="term" value="C:nucleus"/>
    <property type="evidence" value="ECO:0007669"/>
    <property type="project" value="TreeGrafter"/>
</dbReference>
<dbReference type="PANTHER" id="PTHR10828">
    <property type="entry name" value="M-PHASE INDUCER PHOSPHATASE DUAL SPECIFICITY PHOSPHATASE CDC25"/>
    <property type="match status" value="1"/>
</dbReference>
<dbReference type="OrthoDB" id="432970at2759"/>